<keyword evidence="2" id="KW-1185">Reference proteome</keyword>
<name>A0A1E7DQ51_9BACI</name>
<reference evidence="1 2" key="1">
    <citation type="submission" date="2016-06" db="EMBL/GenBank/DDBJ databases">
        <title>Domibacillus iocasae genome sequencing.</title>
        <authorList>
            <person name="Verma A."/>
            <person name="Pal Y."/>
            <person name="Ojha A.K."/>
            <person name="Krishnamurthi S."/>
        </authorList>
    </citation>
    <scope>NUCLEOTIDE SEQUENCE [LARGE SCALE GENOMIC DNA]</scope>
    <source>
        <strain evidence="1 2">DSM 29979</strain>
    </source>
</reference>
<dbReference type="AlphaFoldDB" id="A0A1E7DQ51"/>
<gene>
    <name evidence="1" type="ORF">BA724_04180</name>
</gene>
<sequence>MDDELYWVANALKSGSITKTRDGGFYVTVHNYGGINIPDNKGAFALGEGNTVNQQNNNEALQDLTSQLLSAITQEQFSEEKKAELKQVIESTEQLANAEKPDKVIVDTMIGRASTLIDTVAKTPGLITAFGAWKQLILTHTGLA</sequence>
<evidence type="ECO:0000313" key="1">
    <source>
        <dbReference type="EMBL" id="OES45212.1"/>
    </source>
</evidence>
<dbReference type="EMBL" id="MAMP01000020">
    <property type="protein sequence ID" value="OES45212.1"/>
    <property type="molecule type" value="Genomic_DNA"/>
</dbReference>
<organism evidence="1 2">
    <name type="scientific">Domibacillus iocasae</name>
    <dbReference type="NCBI Taxonomy" id="1714016"/>
    <lineage>
        <taxon>Bacteria</taxon>
        <taxon>Bacillati</taxon>
        <taxon>Bacillota</taxon>
        <taxon>Bacilli</taxon>
        <taxon>Bacillales</taxon>
        <taxon>Bacillaceae</taxon>
        <taxon>Domibacillus</taxon>
    </lineage>
</organism>
<comment type="caution">
    <text evidence="1">The sequence shown here is derived from an EMBL/GenBank/DDBJ whole genome shotgun (WGS) entry which is preliminary data.</text>
</comment>
<dbReference type="STRING" id="1714016.BA724_04180"/>
<proteinExistence type="predicted"/>
<accession>A0A1E7DQ51</accession>
<protein>
    <submittedName>
        <fullName evidence="1">Uncharacterized protein</fullName>
    </submittedName>
</protein>
<dbReference type="RefSeq" id="WP_069938093.1">
    <property type="nucleotide sequence ID" value="NZ_MAMP01000020.1"/>
</dbReference>
<evidence type="ECO:0000313" key="2">
    <source>
        <dbReference type="Proteomes" id="UP000095658"/>
    </source>
</evidence>
<dbReference type="Proteomes" id="UP000095658">
    <property type="component" value="Unassembled WGS sequence"/>
</dbReference>